<dbReference type="AlphaFoldDB" id="A0A5M9ZTP2"/>
<sequence length="516" mass="52651">MSRSTRSGTARRSRSVWGTVGKVFVSSVTAILLLAVFGLLAVLTPAGQLIDGSDARSGSHTISVGQTMLQSYCPARMQLADNESYGDSAYQISEGNIVGKARFASFGSMYSTAVTSLNGDDRHDTPDIDLTDQTKAFVYGSDAGADPLLLTSRMLDVSKGSGVAASVASWATEGDLQGLSSVQCVNPQLRQSFLLPATQTGWTQQLVLANPTEKSTTVSMSMWGTGSAQTIASSTDSKVTVAGKSQTVVDVSAAAPAQDGLYLSLTSSGAPVSAVVRVVHAEGLTPRGSDYATPLPATAATDTTIAGVGGGQDVTVNLYSDQGGDVTLSWITGSGTSEAKKDTVTANTVKSIGLGKAPDDALGLRVESGSAVYVSAICSQSSDNQTDFSLANGVVAVAAGAVAIPDGVDATLAMVNTSDQTVTTKLIGYGDDGTQKGEKEVTIESHKAVSIKPSEIADGVVAVTMSDDKASIVWSAMIGVNAVNDAHLAGLGVIGSSSLMPAQAQVRADQSLSVVK</sequence>
<evidence type="ECO:0000313" key="2">
    <source>
        <dbReference type="EMBL" id="KAA8830819.1"/>
    </source>
</evidence>
<proteinExistence type="predicted"/>
<keyword evidence="1" id="KW-0812">Transmembrane</keyword>
<name>A0A5M9ZTP2_9BIFI</name>
<organism evidence="2 3">
    <name type="scientific">Bifidobacterium tissieri</name>
    <dbReference type="NCBI Taxonomy" id="1630162"/>
    <lineage>
        <taxon>Bacteria</taxon>
        <taxon>Bacillati</taxon>
        <taxon>Actinomycetota</taxon>
        <taxon>Actinomycetes</taxon>
        <taxon>Bifidobacteriales</taxon>
        <taxon>Bifidobacteriaceae</taxon>
        <taxon>Bifidobacterium</taxon>
    </lineage>
</organism>
<dbReference type="InterPro" id="IPR043777">
    <property type="entry name" value="DUF5719"/>
</dbReference>
<evidence type="ECO:0000256" key="1">
    <source>
        <dbReference type="SAM" id="Phobius"/>
    </source>
</evidence>
<reference evidence="2 3" key="1">
    <citation type="journal article" date="2019" name="Syst. Appl. Microbiol.">
        <title>Characterization of Bifidobacterium species in feaces of the Egyptian fruit bat: Description of B. vespertilionis sp. nov. and B. rousetti sp. nov.</title>
        <authorList>
            <person name="Modesto M."/>
            <person name="Satti M."/>
            <person name="Watanabe K."/>
            <person name="Puglisi E."/>
            <person name="Morelli L."/>
            <person name="Huang C.-H."/>
            <person name="Liou J.-S."/>
            <person name="Miyashita M."/>
            <person name="Tamura T."/>
            <person name="Saito S."/>
            <person name="Mori K."/>
            <person name="Huang L."/>
            <person name="Sciavilla P."/>
            <person name="Sandri C."/>
            <person name="Spiezio C."/>
            <person name="Vitali F."/>
            <person name="Cavalieri D."/>
            <person name="Perpetuini G."/>
            <person name="Tofalo R."/>
            <person name="Bonetti A."/>
            <person name="Arita M."/>
            <person name="Mattarelli P."/>
        </authorList>
    </citation>
    <scope>NUCLEOTIDE SEQUENCE [LARGE SCALE GENOMIC DNA]</scope>
    <source>
        <strain evidence="2 3">RST7</strain>
    </source>
</reference>
<dbReference type="Pfam" id="PF18986">
    <property type="entry name" value="DUF5719"/>
    <property type="match status" value="1"/>
</dbReference>
<dbReference type="RefSeq" id="WP_150381160.1">
    <property type="nucleotide sequence ID" value="NZ_RZUI01000004.1"/>
</dbReference>
<evidence type="ECO:0008006" key="4">
    <source>
        <dbReference type="Google" id="ProtNLM"/>
    </source>
</evidence>
<dbReference type="OrthoDB" id="3240451at2"/>
<feature type="transmembrane region" description="Helical" evidence="1">
    <location>
        <begin position="20"/>
        <end position="43"/>
    </location>
</feature>
<comment type="caution">
    <text evidence="2">The sequence shown here is derived from an EMBL/GenBank/DDBJ whole genome shotgun (WGS) entry which is preliminary data.</text>
</comment>
<dbReference type="EMBL" id="RZUI01000004">
    <property type="protein sequence ID" value="KAA8830819.1"/>
    <property type="molecule type" value="Genomic_DNA"/>
</dbReference>
<accession>A0A5M9ZTP2</accession>
<gene>
    <name evidence="2" type="ORF">EMO89_05060</name>
</gene>
<keyword evidence="1" id="KW-1133">Transmembrane helix</keyword>
<keyword evidence="1" id="KW-0472">Membrane</keyword>
<dbReference type="Proteomes" id="UP000412028">
    <property type="component" value="Unassembled WGS sequence"/>
</dbReference>
<protein>
    <recommendedName>
        <fullName evidence="4">Organic solvents resistance ABC transporter permease</fullName>
    </recommendedName>
</protein>
<evidence type="ECO:0000313" key="3">
    <source>
        <dbReference type="Proteomes" id="UP000412028"/>
    </source>
</evidence>